<keyword evidence="2" id="KW-0539">Nucleus</keyword>
<dbReference type="AlphaFoldDB" id="A0A1A7X3Z8"/>
<feature type="domain" description="C2H2-type" evidence="5">
    <location>
        <begin position="457"/>
        <end position="484"/>
    </location>
</feature>
<dbReference type="GO" id="GO:0014003">
    <property type="term" value="P:oligodendrocyte development"/>
    <property type="evidence" value="ECO:0007669"/>
    <property type="project" value="TreeGrafter"/>
</dbReference>
<evidence type="ECO:0000259" key="5">
    <source>
        <dbReference type="PROSITE" id="PS50157"/>
    </source>
</evidence>
<dbReference type="SMART" id="SM00355">
    <property type="entry name" value="ZnF_C2H2"/>
    <property type="match status" value="3"/>
</dbReference>
<feature type="region of interest" description="Disordered" evidence="4">
    <location>
        <begin position="211"/>
        <end position="236"/>
    </location>
</feature>
<dbReference type="InterPro" id="IPR013087">
    <property type="entry name" value="Znf_C2H2_type"/>
</dbReference>
<keyword evidence="3" id="KW-0863">Zinc-finger</keyword>
<evidence type="ECO:0000256" key="1">
    <source>
        <dbReference type="ARBA" id="ARBA00004123"/>
    </source>
</evidence>
<reference evidence="7" key="2">
    <citation type="submission" date="2016-06" db="EMBL/GenBank/DDBJ databases">
        <title>The genome of a short-lived fish provides insights into sex chromosome evolution and the genetic control of aging.</title>
        <authorList>
            <person name="Reichwald K."/>
            <person name="Felder M."/>
            <person name="Petzold A."/>
            <person name="Koch P."/>
            <person name="Groth M."/>
            <person name="Platzer M."/>
        </authorList>
    </citation>
    <scope>NUCLEOTIDE SEQUENCE</scope>
    <source>
        <tissue evidence="7">Brain</tissue>
    </source>
</reference>
<dbReference type="SUPFAM" id="SSF57667">
    <property type="entry name" value="beta-beta-alpha zinc fingers"/>
    <property type="match status" value="1"/>
</dbReference>
<name>A0A1A7X3Z8_9TELE</name>
<dbReference type="InterPro" id="IPR001214">
    <property type="entry name" value="SET_dom"/>
</dbReference>
<keyword evidence="3" id="KW-0862">Zinc</keyword>
<dbReference type="GO" id="GO:0006355">
    <property type="term" value="P:regulation of DNA-templated transcription"/>
    <property type="evidence" value="ECO:0007669"/>
    <property type="project" value="TreeGrafter"/>
</dbReference>
<organism evidence="7">
    <name type="scientific">Iconisemion striatum</name>
    <dbReference type="NCBI Taxonomy" id="60296"/>
    <lineage>
        <taxon>Eukaryota</taxon>
        <taxon>Metazoa</taxon>
        <taxon>Chordata</taxon>
        <taxon>Craniata</taxon>
        <taxon>Vertebrata</taxon>
        <taxon>Euteleostomi</taxon>
        <taxon>Actinopterygii</taxon>
        <taxon>Neopterygii</taxon>
        <taxon>Teleostei</taxon>
        <taxon>Neoteleostei</taxon>
        <taxon>Acanthomorphata</taxon>
        <taxon>Ovalentaria</taxon>
        <taxon>Atherinomorphae</taxon>
        <taxon>Cyprinodontiformes</taxon>
        <taxon>Nothobranchiidae</taxon>
        <taxon>Iconisemion</taxon>
    </lineage>
</organism>
<evidence type="ECO:0000256" key="2">
    <source>
        <dbReference type="ARBA" id="ARBA00023242"/>
    </source>
</evidence>
<feature type="domain" description="C2H2-type" evidence="5">
    <location>
        <begin position="498"/>
        <end position="521"/>
    </location>
</feature>
<dbReference type="EMBL" id="HADW01011240">
    <property type="protein sequence ID" value="SBP12640.1"/>
    <property type="molecule type" value="Transcribed_RNA"/>
</dbReference>
<dbReference type="PROSITE" id="PS00028">
    <property type="entry name" value="ZINC_FINGER_C2H2_1"/>
    <property type="match status" value="2"/>
</dbReference>
<keyword evidence="3" id="KW-0479">Metal-binding</keyword>
<dbReference type="Gene3D" id="2.170.270.10">
    <property type="entry name" value="SET domain"/>
    <property type="match status" value="1"/>
</dbReference>
<proteinExistence type="predicted"/>
<dbReference type="InterPro" id="IPR046341">
    <property type="entry name" value="SET_dom_sf"/>
</dbReference>
<dbReference type="Pfam" id="PF21549">
    <property type="entry name" value="PRDM2_PR"/>
    <property type="match status" value="1"/>
</dbReference>
<dbReference type="GO" id="GO:0005634">
    <property type="term" value="C:nucleus"/>
    <property type="evidence" value="ECO:0007669"/>
    <property type="project" value="UniProtKB-SubCell"/>
</dbReference>
<comment type="subcellular location">
    <subcellularLocation>
        <location evidence="1">Nucleus</location>
    </subcellularLocation>
</comment>
<dbReference type="PROSITE" id="PS50280">
    <property type="entry name" value="SET"/>
    <property type="match status" value="1"/>
</dbReference>
<feature type="region of interest" description="Disordered" evidence="4">
    <location>
        <begin position="350"/>
        <end position="379"/>
    </location>
</feature>
<dbReference type="Gene3D" id="3.30.160.60">
    <property type="entry name" value="Classic Zinc Finger"/>
    <property type="match status" value="1"/>
</dbReference>
<dbReference type="InterPro" id="IPR052296">
    <property type="entry name" value="TR-Histone_Methyltrans"/>
</dbReference>
<dbReference type="PROSITE" id="PS50157">
    <property type="entry name" value="ZINC_FINGER_C2H2_2"/>
    <property type="match status" value="2"/>
</dbReference>
<dbReference type="GO" id="GO:0008270">
    <property type="term" value="F:zinc ion binding"/>
    <property type="evidence" value="ECO:0007669"/>
    <property type="project" value="UniProtKB-KW"/>
</dbReference>
<dbReference type="InterPro" id="IPR036236">
    <property type="entry name" value="Znf_C2H2_sf"/>
</dbReference>
<sequence length="521" mass="58563">MSCSLTMDHSFLPRSIWTGDSKFLQHPDLSTSVVVTRSIPAGTCFGPCMLQNTFYDTIAFIAQKCCDKTVKSYLFRVDPEALRNSALVLSWLRLVQAARNGDEQNTEAFLKAGQLYVRTTRDIHSEEELLVWYDQELSHLLGFTDTIKGSNGELKCGRCNQVFKNEHPFVAHCRFLCAQAKCDTWSRDVYEHKHVEVKKQRRVTDFHNIARDLEQKKSGTNEDADGSPRKRKCEESHLPKWRKTVLLEKTNISNDENVTHVVKGLDLAAGNPPFPSSAPSSGKLKADRAKVVHVGRRSADLAEVEEANETFTHDGEVDARLEKGQGSVVHSSNNSAFSLVLSNSQGEQKSAFCKPSKRTSQVEPHAHLSSAPTAPSSRLDEMADGFPSRTVLGYNTLMTSTVLSSDLHALGSSVPLSNAFHYAPEHWSRNFGAQLQTTSSLTILPPTFTSFGVSVQNWCAKCNLSFRMTSDLVFHMRSHHKKEFAAESQVRRKREEKLTCPICHEYFRERHHLSRHMTSHN</sequence>
<reference evidence="7" key="1">
    <citation type="submission" date="2016-05" db="EMBL/GenBank/DDBJ databases">
        <authorList>
            <person name="Lavstsen T."/>
            <person name="Jespersen J.S."/>
        </authorList>
    </citation>
    <scope>NUCLEOTIDE SEQUENCE</scope>
    <source>
        <tissue evidence="7">Brain</tissue>
    </source>
</reference>
<gene>
    <name evidence="7" type="primary">PRDM8</name>
</gene>
<feature type="domain" description="SET" evidence="6">
    <location>
        <begin position="3"/>
        <end position="134"/>
    </location>
</feature>
<dbReference type="PANTHER" id="PTHR16516">
    <property type="entry name" value="AGAP007109-PA"/>
    <property type="match status" value="1"/>
</dbReference>
<evidence type="ECO:0000259" key="6">
    <source>
        <dbReference type="PROSITE" id="PS50280"/>
    </source>
</evidence>
<evidence type="ECO:0000256" key="4">
    <source>
        <dbReference type="SAM" id="MobiDB-lite"/>
    </source>
</evidence>
<accession>A0A1A7X3Z8</accession>
<evidence type="ECO:0000313" key="7">
    <source>
        <dbReference type="EMBL" id="SBP12640.1"/>
    </source>
</evidence>
<evidence type="ECO:0000256" key="3">
    <source>
        <dbReference type="PROSITE-ProRule" id="PRU00042"/>
    </source>
</evidence>
<protein>
    <submittedName>
        <fullName evidence="7">PR domain containing 8</fullName>
    </submittedName>
</protein>
<dbReference type="PANTHER" id="PTHR16516:SF5">
    <property type="entry name" value="ZINC FINGER PROTEIN 488"/>
    <property type="match status" value="1"/>
</dbReference>